<keyword evidence="3" id="KW-1185">Reference proteome</keyword>
<comment type="caution">
    <text evidence="2">The sequence shown here is derived from an EMBL/GenBank/DDBJ whole genome shotgun (WGS) entry which is preliminary data.</text>
</comment>
<organism evidence="2 3">
    <name type="scientific">Streptomyces spinosisporus</name>
    <dbReference type="NCBI Taxonomy" id="2927582"/>
    <lineage>
        <taxon>Bacteria</taxon>
        <taxon>Bacillati</taxon>
        <taxon>Actinomycetota</taxon>
        <taxon>Actinomycetes</taxon>
        <taxon>Kitasatosporales</taxon>
        <taxon>Streptomycetaceae</taxon>
        <taxon>Streptomyces</taxon>
    </lineage>
</organism>
<reference evidence="2" key="1">
    <citation type="submission" date="2022-03" db="EMBL/GenBank/DDBJ databases">
        <title>Streptomyces 7R015 and 7R016 isolated from Barleria lupulina in Thailand.</title>
        <authorList>
            <person name="Kanchanasin P."/>
            <person name="Phongsopitanun W."/>
            <person name="Tanasupawat S."/>
        </authorList>
    </citation>
    <scope>NUCLEOTIDE SEQUENCE</scope>
    <source>
        <strain evidence="2">7R016</strain>
    </source>
</reference>
<feature type="region of interest" description="Disordered" evidence="1">
    <location>
        <begin position="48"/>
        <end position="74"/>
    </location>
</feature>
<dbReference type="RefSeq" id="WP_242709336.1">
    <property type="nucleotide sequence ID" value="NZ_JALDAX010000003.1"/>
</dbReference>
<proteinExistence type="predicted"/>
<name>A0ABS9XH79_9ACTN</name>
<accession>A0ABS9XH79</accession>
<dbReference type="EMBL" id="JALDAX010000003">
    <property type="protein sequence ID" value="MCI3240267.1"/>
    <property type="molecule type" value="Genomic_DNA"/>
</dbReference>
<gene>
    <name evidence="2" type="ORF">MQN93_11085</name>
</gene>
<sequence length="74" mass="8280">MPNAPKTPARQIRIGDQWYDFDEAAKALGTDRATLIREFISWFLRKPGAKMPERPPAGPWSADKEPPVEEASDG</sequence>
<dbReference type="Proteomes" id="UP001165270">
    <property type="component" value="Unassembled WGS sequence"/>
</dbReference>
<evidence type="ECO:0000256" key="1">
    <source>
        <dbReference type="SAM" id="MobiDB-lite"/>
    </source>
</evidence>
<evidence type="ECO:0000313" key="2">
    <source>
        <dbReference type="EMBL" id="MCI3240267.1"/>
    </source>
</evidence>
<evidence type="ECO:0008006" key="4">
    <source>
        <dbReference type="Google" id="ProtNLM"/>
    </source>
</evidence>
<protein>
    <recommendedName>
        <fullName evidence="4">CopG family transcriptional regulator</fullName>
    </recommendedName>
</protein>
<evidence type="ECO:0000313" key="3">
    <source>
        <dbReference type="Proteomes" id="UP001165270"/>
    </source>
</evidence>